<dbReference type="Proteomes" id="UP001205105">
    <property type="component" value="Unassembled WGS sequence"/>
</dbReference>
<keyword evidence="4" id="KW-1185">Reference proteome</keyword>
<dbReference type="EMBL" id="JADXDR010000105">
    <property type="protein sequence ID" value="KAI7839231.1"/>
    <property type="molecule type" value="Genomic_DNA"/>
</dbReference>
<evidence type="ECO:0000256" key="1">
    <source>
        <dbReference type="SAM" id="MobiDB-lite"/>
    </source>
</evidence>
<feature type="compositionally biased region" description="Low complexity" evidence="1">
    <location>
        <begin position="53"/>
        <end position="70"/>
    </location>
</feature>
<evidence type="ECO:0000256" key="2">
    <source>
        <dbReference type="SAM" id="Phobius"/>
    </source>
</evidence>
<reference evidence="3" key="1">
    <citation type="submission" date="2020-11" db="EMBL/GenBank/DDBJ databases">
        <title>Chlorella ohadii genome sequencing and assembly.</title>
        <authorList>
            <person name="Murik O."/>
            <person name="Treves H."/>
            <person name="Kedem I."/>
            <person name="Shotland Y."/>
            <person name="Kaplan A."/>
        </authorList>
    </citation>
    <scope>NUCLEOTIDE SEQUENCE</scope>
    <source>
        <strain evidence="3">1</strain>
    </source>
</reference>
<comment type="caution">
    <text evidence="3">The sequence shown here is derived from an EMBL/GenBank/DDBJ whole genome shotgun (WGS) entry which is preliminary data.</text>
</comment>
<dbReference type="PANTHER" id="PTHR36042">
    <property type="entry name" value="OS05G0490900 PROTEIN"/>
    <property type="match status" value="1"/>
</dbReference>
<keyword evidence="2" id="KW-0812">Transmembrane</keyword>
<protein>
    <submittedName>
        <fullName evidence="3">Uncharacterized protein</fullName>
    </submittedName>
</protein>
<proteinExistence type="predicted"/>
<dbReference type="PANTHER" id="PTHR36042:SF1">
    <property type="entry name" value="OS05G0490900 PROTEIN"/>
    <property type="match status" value="1"/>
</dbReference>
<feature type="transmembrane region" description="Helical" evidence="2">
    <location>
        <begin position="100"/>
        <end position="119"/>
    </location>
</feature>
<keyword evidence="2" id="KW-0472">Membrane</keyword>
<feature type="region of interest" description="Disordered" evidence="1">
    <location>
        <begin position="1"/>
        <end position="78"/>
    </location>
</feature>
<sequence length="177" mass="19279">MLSSTCTAAAAVVGPARLQRPASATRRSPLATQRSQRQLQRHLARAEGEGSGEQAAQQTVPPPAAQQEQQQRQEEEPIWVRRERERAAQQAARGSGDLPFGVYLLFSSFTAIAAIGSIFEYANQHAIFDVIQPDSPLYTPILGFFALTGLPTAGFLFYKAVQSANKAAEQMDKLDGY</sequence>
<organism evidence="3 4">
    <name type="scientific">Chlorella ohadii</name>
    <dbReference type="NCBI Taxonomy" id="2649997"/>
    <lineage>
        <taxon>Eukaryota</taxon>
        <taxon>Viridiplantae</taxon>
        <taxon>Chlorophyta</taxon>
        <taxon>core chlorophytes</taxon>
        <taxon>Trebouxiophyceae</taxon>
        <taxon>Chlorellales</taxon>
        <taxon>Chlorellaceae</taxon>
        <taxon>Chlorella clade</taxon>
        <taxon>Chlorella</taxon>
    </lineage>
</organism>
<evidence type="ECO:0000313" key="3">
    <source>
        <dbReference type="EMBL" id="KAI7839231.1"/>
    </source>
</evidence>
<accession>A0AAD5DLP1</accession>
<dbReference type="AlphaFoldDB" id="A0AAD5DLP1"/>
<feature type="transmembrane region" description="Helical" evidence="2">
    <location>
        <begin position="139"/>
        <end position="158"/>
    </location>
</feature>
<name>A0AAD5DLP1_9CHLO</name>
<evidence type="ECO:0000313" key="4">
    <source>
        <dbReference type="Proteomes" id="UP001205105"/>
    </source>
</evidence>
<gene>
    <name evidence="3" type="ORF">COHA_007044</name>
</gene>
<keyword evidence="2" id="KW-1133">Transmembrane helix</keyword>